<dbReference type="InterPro" id="IPR043502">
    <property type="entry name" value="DNA/RNA_pol_sf"/>
</dbReference>
<organism evidence="3 4">
    <name type="scientific">Dryococelus australis</name>
    <dbReference type="NCBI Taxonomy" id="614101"/>
    <lineage>
        <taxon>Eukaryota</taxon>
        <taxon>Metazoa</taxon>
        <taxon>Ecdysozoa</taxon>
        <taxon>Arthropoda</taxon>
        <taxon>Hexapoda</taxon>
        <taxon>Insecta</taxon>
        <taxon>Pterygota</taxon>
        <taxon>Neoptera</taxon>
        <taxon>Polyneoptera</taxon>
        <taxon>Phasmatodea</taxon>
        <taxon>Verophasmatodea</taxon>
        <taxon>Anareolatae</taxon>
        <taxon>Phasmatidae</taxon>
        <taxon>Eurycanthinae</taxon>
        <taxon>Dryococelus</taxon>
    </lineage>
</organism>
<evidence type="ECO:0000313" key="4">
    <source>
        <dbReference type="Proteomes" id="UP001159363"/>
    </source>
</evidence>
<reference evidence="3 4" key="1">
    <citation type="submission" date="2023-02" db="EMBL/GenBank/DDBJ databases">
        <title>LHISI_Scaffold_Assembly.</title>
        <authorList>
            <person name="Stuart O.P."/>
            <person name="Cleave R."/>
            <person name="Magrath M.J.L."/>
            <person name="Mikheyev A.S."/>
        </authorList>
    </citation>
    <scope>NUCLEOTIDE SEQUENCE [LARGE SCALE GENOMIC DNA]</scope>
    <source>
        <strain evidence="3">Daus_M_001</strain>
        <tissue evidence="3">Leg muscle</tissue>
    </source>
</reference>
<sequence>MAAVRELPSQDSVTFPAAPPPLQFRRFFQFLIYFISRVYTTGPTTLEGLKQRIQNEIRGIPIEMWRATGYLNGRLENACIEEDATYWILVPRFSKKFHDLVRCQLSPLPSFAVEAFEKSINDVTCSVVASVDENETFIVETDTCDYSTAATLSQCGRPVTFFSKLLSGSEQIYSDVEKEACAIVEALRKWRNASPQPQNPPASKTCAACCHRVHKNTEVKQLTVPRTPDVDASNTLECHSLINPRVPRAAIGGHKHGRKVEQGGQKLCQGKWATGAHLHHTWDQGSGTGAAVCTGKHIDKFAEEASQKP</sequence>
<gene>
    <name evidence="3" type="ORF">PR048_002624</name>
</gene>
<protein>
    <recommendedName>
        <fullName evidence="2">Reverse transcriptase/retrotransposon-derived protein RNase H-like domain-containing protein</fullName>
    </recommendedName>
</protein>
<dbReference type="InterPro" id="IPR050951">
    <property type="entry name" value="Retrovirus_Pol_polyprotein"/>
</dbReference>
<keyword evidence="1" id="KW-0511">Multifunctional enzyme</keyword>
<accession>A0ABQ9IN38</accession>
<evidence type="ECO:0000313" key="3">
    <source>
        <dbReference type="EMBL" id="KAJ8897278.1"/>
    </source>
</evidence>
<dbReference type="PANTHER" id="PTHR37984">
    <property type="entry name" value="PROTEIN CBG26694"/>
    <property type="match status" value="1"/>
</dbReference>
<dbReference type="PANTHER" id="PTHR37984:SF5">
    <property type="entry name" value="PROTEIN NYNRIN-LIKE"/>
    <property type="match status" value="1"/>
</dbReference>
<dbReference type="Pfam" id="PF17919">
    <property type="entry name" value="RT_RNaseH_2"/>
    <property type="match status" value="1"/>
</dbReference>
<keyword evidence="4" id="KW-1185">Reference proteome</keyword>
<feature type="domain" description="Reverse transcriptase/retrotransposon-derived protein RNase H-like" evidence="2">
    <location>
        <begin position="115"/>
        <end position="192"/>
    </location>
</feature>
<comment type="caution">
    <text evidence="3">The sequence shown here is derived from an EMBL/GenBank/DDBJ whole genome shotgun (WGS) entry which is preliminary data.</text>
</comment>
<dbReference type="SUPFAM" id="SSF56672">
    <property type="entry name" value="DNA/RNA polymerases"/>
    <property type="match status" value="1"/>
</dbReference>
<dbReference type="EMBL" id="JARBHB010000001">
    <property type="protein sequence ID" value="KAJ8897278.1"/>
    <property type="molecule type" value="Genomic_DNA"/>
</dbReference>
<dbReference type="InterPro" id="IPR041577">
    <property type="entry name" value="RT_RNaseH_2"/>
</dbReference>
<dbReference type="Proteomes" id="UP001159363">
    <property type="component" value="Chromosome 1"/>
</dbReference>
<evidence type="ECO:0000256" key="1">
    <source>
        <dbReference type="ARBA" id="ARBA00023268"/>
    </source>
</evidence>
<proteinExistence type="predicted"/>
<name>A0ABQ9IN38_9NEOP</name>
<evidence type="ECO:0000259" key="2">
    <source>
        <dbReference type="Pfam" id="PF17919"/>
    </source>
</evidence>